<dbReference type="EMBL" id="JBAHYK010001042">
    <property type="protein sequence ID" value="KAL0569833.1"/>
    <property type="molecule type" value="Genomic_DNA"/>
</dbReference>
<sequence>MPPQTRKREAAASDKSLEDPSTYNTRSATKRAKLTHDSQSPVECHRVSPAEETGRVMDDTPMQKKKGIKKPVTVGEDGAIIFANRTKTAGTVESESPRESNTTTMENGYEELEPERREDRNDKHELETLLDRTIERLQVVESFGIVSASRSGQELKSSVETFNCEVMHCSATITELVSFEGRGGREVNVDVSITSMLARQLVERISDDDTLRCALFRRSLQAIITGVCRTWIERWFLDKATFGALFRIYEKMRKSESPSVSGRWKILTRKHSKDLSKRAILKEASEELKNKILLLVGLVGSLRVSSDHKDIKSSVRRVLDQAMKVDQALMEAATDEEWEVFHARAGERFNEKGNLRDGGLEGKSGDLVLCPVGLGLRRASRKRSKRHWLFALKAEALLKSDLTSLDCEGRHNSASKQLGNRASSPIFILDDPSQ</sequence>
<organism evidence="2 3">
    <name type="scientific">Marasmius crinis-equi</name>
    <dbReference type="NCBI Taxonomy" id="585013"/>
    <lineage>
        <taxon>Eukaryota</taxon>
        <taxon>Fungi</taxon>
        <taxon>Dikarya</taxon>
        <taxon>Basidiomycota</taxon>
        <taxon>Agaricomycotina</taxon>
        <taxon>Agaricomycetes</taxon>
        <taxon>Agaricomycetidae</taxon>
        <taxon>Agaricales</taxon>
        <taxon>Marasmiineae</taxon>
        <taxon>Marasmiaceae</taxon>
        <taxon>Marasmius</taxon>
    </lineage>
</organism>
<protein>
    <submittedName>
        <fullName evidence="2">Uncharacterized protein</fullName>
    </submittedName>
</protein>
<keyword evidence="3" id="KW-1185">Reference proteome</keyword>
<feature type="region of interest" description="Disordered" evidence="1">
    <location>
        <begin position="89"/>
        <end position="121"/>
    </location>
</feature>
<evidence type="ECO:0000313" key="3">
    <source>
        <dbReference type="Proteomes" id="UP001465976"/>
    </source>
</evidence>
<reference evidence="2 3" key="1">
    <citation type="submission" date="2024-02" db="EMBL/GenBank/DDBJ databases">
        <title>A draft genome for the cacao thread blight pathogen Marasmius crinis-equi.</title>
        <authorList>
            <person name="Cohen S.P."/>
            <person name="Baruah I.K."/>
            <person name="Amoako-Attah I."/>
            <person name="Bukari Y."/>
            <person name="Meinhardt L.W."/>
            <person name="Bailey B.A."/>
        </authorList>
    </citation>
    <scope>NUCLEOTIDE SEQUENCE [LARGE SCALE GENOMIC DNA]</scope>
    <source>
        <strain evidence="2 3">GH-76</strain>
    </source>
</reference>
<dbReference type="Proteomes" id="UP001465976">
    <property type="component" value="Unassembled WGS sequence"/>
</dbReference>
<feature type="region of interest" description="Disordered" evidence="1">
    <location>
        <begin position="1"/>
        <end position="68"/>
    </location>
</feature>
<accession>A0ABR3F3N8</accession>
<gene>
    <name evidence="2" type="ORF">V5O48_012121</name>
</gene>
<feature type="compositionally biased region" description="Polar residues" evidence="1">
    <location>
        <begin position="89"/>
        <end position="106"/>
    </location>
</feature>
<feature type="compositionally biased region" description="Basic and acidic residues" evidence="1">
    <location>
        <begin position="43"/>
        <end position="62"/>
    </location>
</feature>
<proteinExistence type="predicted"/>
<feature type="compositionally biased region" description="Basic and acidic residues" evidence="1">
    <location>
        <begin position="1"/>
        <end position="18"/>
    </location>
</feature>
<comment type="caution">
    <text evidence="2">The sequence shown here is derived from an EMBL/GenBank/DDBJ whole genome shotgun (WGS) entry which is preliminary data.</text>
</comment>
<evidence type="ECO:0000313" key="2">
    <source>
        <dbReference type="EMBL" id="KAL0569833.1"/>
    </source>
</evidence>
<name>A0ABR3F3N8_9AGAR</name>
<evidence type="ECO:0000256" key="1">
    <source>
        <dbReference type="SAM" id="MobiDB-lite"/>
    </source>
</evidence>